<evidence type="ECO:0000313" key="9">
    <source>
        <dbReference type="EMBL" id="KAA8573757.1"/>
    </source>
</evidence>
<dbReference type="PROSITE" id="PS51808">
    <property type="entry name" value="CHCH"/>
    <property type="match status" value="1"/>
</dbReference>
<evidence type="ECO:0000256" key="2">
    <source>
        <dbReference type="ARBA" id="ARBA00009241"/>
    </source>
</evidence>
<dbReference type="GO" id="GO:0005507">
    <property type="term" value="F:copper ion binding"/>
    <property type="evidence" value="ECO:0007669"/>
    <property type="project" value="InterPro"/>
</dbReference>
<evidence type="ECO:0000256" key="3">
    <source>
        <dbReference type="ARBA" id="ARBA00022723"/>
    </source>
</evidence>
<dbReference type="Pfam" id="PF05051">
    <property type="entry name" value="COX17"/>
    <property type="match status" value="1"/>
</dbReference>
<dbReference type="GO" id="GO:0016531">
    <property type="term" value="F:copper chaperone activity"/>
    <property type="evidence" value="ECO:0007669"/>
    <property type="project" value="InterPro"/>
</dbReference>
<dbReference type="GO" id="GO:0005758">
    <property type="term" value="C:mitochondrial intermembrane space"/>
    <property type="evidence" value="ECO:0007669"/>
    <property type="project" value="UniProtKB-SubCell"/>
</dbReference>
<gene>
    <name evidence="9" type="ORF">EYC84_005320</name>
</gene>
<comment type="subcellular location">
    <subcellularLocation>
        <location evidence="1">Mitochondrion intermembrane space</location>
    </subcellularLocation>
</comment>
<keyword evidence="3 8" id="KW-0479">Metal-binding</keyword>
<evidence type="ECO:0000256" key="4">
    <source>
        <dbReference type="ARBA" id="ARBA00023008"/>
    </source>
</evidence>
<sequence length="158" mass="17727">MDAATIFWWWGAAAALQGQEKLNFELVVDKPDKLFYGRRSSDPKLCRDVKTQRIERQKYNQVYMYYLQSLVKDDIRHMNMSSSAINMPTSVTSANLTADLKPAGEASAKPKPCCVCKEEKAARDECMLFSTAKDPQVACASMVDKYKSCMAGFGFSLP</sequence>
<evidence type="ECO:0000256" key="6">
    <source>
        <dbReference type="ARBA" id="ARBA00023157"/>
    </source>
</evidence>
<name>A0A5M9JYM0_MONFR</name>
<dbReference type="PANTHER" id="PTHR16719">
    <property type="entry name" value="CYTOCHROME C OXIDASE COPPER CHAPERONE"/>
    <property type="match status" value="1"/>
</dbReference>
<keyword evidence="4 8" id="KW-0186">Copper</keyword>
<evidence type="ECO:0000256" key="5">
    <source>
        <dbReference type="ARBA" id="ARBA00023128"/>
    </source>
</evidence>
<evidence type="ECO:0000313" key="10">
    <source>
        <dbReference type="Proteomes" id="UP000322873"/>
    </source>
</evidence>
<reference evidence="9 10" key="1">
    <citation type="submission" date="2019-06" db="EMBL/GenBank/DDBJ databases">
        <title>Genome Sequence of the Brown Rot Fungal Pathogen Monilinia fructicola.</title>
        <authorList>
            <person name="De Miccolis Angelini R.M."/>
            <person name="Landi L."/>
            <person name="Abate D."/>
            <person name="Pollastro S."/>
            <person name="Romanazzi G."/>
            <person name="Faretra F."/>
        </authorList>
    </citation>
    <scope>NUCLEOTIDE SEQUENCE [LARGE SCALE GENOMIC DNA]</scope>
    <source>
        <strain evidence="9 10">Mfrc123</strain>
    </source>
</reference>
<dbReference type="FunFam" id="1.10.287.1130:FF:000004">
    <property type="entry name" value="Cytochrome c oxidase copper chaperone"/>
    <property type="match status" value="1"/>
</dbReference>
<dbReference type="InterPro" id="IPR007745">
    <property type="entry name" value="Cyt_c_oxidase_Cu-chaperone"/>
</dbReference>
<dbReference type="InterPro" id="IPR009069">
    <property type="entry name" value="Cys_alpha_HP_mot_SF"/>
</dbReference>
<keyword evidence="7" id="KW-0143">Chaperone</keyword>
<keyword evidence="5" id="KW-0496">Mitochondrion</keyword>
<organism evidence="9 10">
    <name type="scientific">Monilinia fructicola</name>
    <name type="common">Brown rot fungus</name>
    <name type="synonym">Ciboria fructicola</name>
    <dbReference type="NCBI Taxonomy" id="38448"/>
    <lineage>
        <taxon>Eukaryota</taxon>
        <taxon>Fungi</taxon>
        <taxon>Dikarya</taxon>
        <taxon>Ascomycota</taxon>
        <taxon>Pezizomycotina</taxon>
        <taxon>Leotiomycetes</taxon>
        <taxon>Helotiales</taxon>
        <taxon>Sclerotiniaceae</taxon>
        <taxon>Monilinia</taxon>
    </lineage>
</organism>
<feature type="binding site" evidence="8">
    <location>
        <position position="113"/>
    </location>
    <ligand>
        <name>Cu cation</name>
        <dbReference type="ChEBI" id="CHEBI:23378"/>
    </ligand>
</feature>
<proteinExistence type="inferred from homology"/>
<dbReference type="PANTHER" id="PTHR16719:SF0">
    <property type="entry name" value="CYTOCHROME C OXIDASE COPPER CHAPERONE"/>
    <property type="match status" value="1"/>
</dbReference>
<dbReference type="AlphaFoldDB" id="A0A5M9JYM0"/>
<dbReference type="Proteomes" id="UP000322873">
    <property type="component" value="Unassembled WGS sequence"/>
</dbReference>
<dbReference type="GO" id="GO:0033617">
    <property type="term" value="P:mitochondrial respiratory chain complex IV assembly"/>
    <property type="evidence" value="ECO:0007669"/>
    <property type="project" value="TreeGrafter"/>
</dbReference>
<comment type="similarity">
    <text evidence="2">Belongs to the COX17 family.</text>
</comment>
<dbReference type="SUPFAM" id="SSF47072">
    <property type="entry name" value="Cysteine alpha-hairpin motif"/>
    <property type="match status" value="1"/>
</dbReference>
<keyword evidence="10" id="KW-1185">Reference proteome</keyword>
<evidence type="ECO:0000256" key="1">
    <source>
        <dbReference type="ARBA" id="ARBA00004569"/>
    </source>
</evidence>
<keyword evidence="6" id="KW-1015">Disulfide bond</keyword>
<feature type="binding site" evidence="8">
    <location>
        <position position="114"/>
    </location>
    <ligand>
        <name>Cu cation</name>
        <dbReference type="ChEBI" id="CHEBI:23378"/>
    </ligand>
</feature>
<evidence type="ECO:0000256" key="8">
    <source>
        <dbReference type="PIRSR" id="PIRSR607745-1"/>
    </source>
</evidence>
<dbReference type="EMBL" id="VICG01000003">
    <property type="protein sequence ID" value="KAA8573757.1"/>
    <property type="molecule type" value="Genomic_DNA"/>
</dbReference>
<evidence type="ECO:0000256" key="7">
    <source>
        <dbReference type="ARBA" id="ARBA00023186"/>
    </source>
</evidence>
<comment type="caution">
    <text evidence="9">The sequence shown here is derived from an EMBL/GenBank/DDBJ whole genome shotgun (WGS) entry which is preliminary data.</text>
</comment>
<dbReference type="VEuPathDB" id="FungiDB:MFRU_001g03160"/>
<protein>
    <recommendedName>
        <fullName evidence="11">Cytochrome c oxidase copper chaperone</fullName>
    </recommendedName>
</protein>
<accession>A0A5M9JYM0</accession>
<evidence type="ECO:0008006" key="11">
    <source>
        <dbReference type="Google" id="ProtNLM"/>
    </source>
</evidence>
<dbReference type="Gene3D" id="1.10.287.1130">
    <property type="entry name" value="CytochromE C oxidase copper chaperone"/>
    <property type="match status" value="1"/>
</dbReference>